<feature type="compositionally biased region" description="Basic and acidic residues" evidence="1">
    <location>
        <begin position="1"/>
        <end position="12"/>
    </location>
</feature>
<feature type="compositionally biased region" description="Polar residues" evidence="1">
    <location>
        <begin position="707"/>
        <end position="739"/>
    </location>
</feature>
<feature type="compositionally biased region" description="Polar residues" evidence="1">
    <location>
        <begin position="946"/>
        <end position="955"/>
    </location>
</feature>
<feature type="region of interest" description="Disordered" evidence="1">
    <location>
        <begin position="917"/>
        <end position="1031"/>
    </location>
</feature>
<feature type="compositionally biased region" description="Basic and acidic residues" evidence="1">
    <location>
        <begin position="928"/>
        <end position="945"/>
    </location>
</feature>
<dbReference type="Proteomes" id="UP000054047">
    <property type="component" value="Unassembled WGS sequence"/>
</dbReference>
<feature type="region of interest" description="Disordered" evidence="1">
    <location>
        <begin position="1110"/>
        <end position="1227"/>
    </location>
</feature>
<feature type="region of interest" description="Disordered" evidence="1">
    <location>
        <begin position="390"/>
        <end position="423"/>
    </location>
</feature>
<feature type="compositionally biased region" description="Low complexity" evidence="1">
    <location>
        <begin position="1019"/>
        <end position="1031"/>
    </location>
</feature>
<feature type="compositionally biased region" description="Basic and acidic residues" evidence="1">
    <location>
        <begin position="145"/>
        <end position="166"/>
    </location>
</feature>
<organism evidence="3 4">
    <name type="scientific">Ancylostoma duodenale</name>
    <dbReference type="NCBI Taxonomy" id="51022"/>
    <lineage>
        <taxon>Eukaryota</taxon>
        <taxon>Metazoa</taxon>
        <taxon>Ecdysozoa</taxon>
        <taxon>Nematoda</taxon>
        <taxon>Chromadorea</taxon>
        <taxon>Rhabditida</taxon>
        <taxon>Rhabditina</taxon>
        <taxon>Rhabditomorpha</taxon>
        <taxon>Strongyloidea</taxon>
        <taxon>Ancylostomatidae</taxon>
        <taxon>Ancylostomatinae</taxon>
        <taxon>Ancylostoma</taxon>
    </lineage>
</organism>
<keyword evidence="2" id="KW-0472">Membrane</keyword>
<protein>
    <submittedName>
        <fullName evidence="3">Uncharacterized protein</fullName>
    </submittedName>
</protein>
<feature type="compositionally biased region" description="Basic and acidic residues" evidence="1">
    <location>
        <begin position="1195"/>
        <end position="1208"/>
    </location>
</feature>
<feature type="region of interest" description="Disordered" evidence="1">
    <location>
        <begin position="1"/>
        <end position="49"/>
    </location>
</feature>
<feature type="region of interest" description="Disordered" evidence="1">
    <location>
        <begin position="526"/>
        <end position="556"/>
    </location>
</feature>
<feature type="region of interest" description="Disordered" evidence="1">
    <location>
        <begin position="462"/>
        <end position="496"/>
    </location>
</feature>
<feature type="compositionally biased region" description="Acidic residues" evidence="1">
    <location>
        <begin position="1005"/>
        <end position="1018"/>
    </location>
</feature>
<feature type="compositionally biased region" description="Polar residues" evidence="1">
    <location>
        <begin position="683"/>
        <end position="694"/>
    </location>
</feature>
<dbReference type="AlphaFoldDB" id="A0A0C2FW54"/>
<feature type="compositionally biased region" description="Acidic residues" evidence="1">
    <location>
        <begin position="1128"/>
        <end position="1146"/>
    </location>
</feature>
<evidence type="ECO:0000256" key="1">
    <source>
        <dbReference type="SAM" id="MobiDB-lite"/>
    </source>
</evidence>
<feature type="region of interest" description="Disordered" evidence="1">
    <location>
        <begin position="678"/>
        <end position="750"/>
    </location>
</feature>
<reference evidence="3 4" key="1">
    <citation type="submission" date="2013-12" db="EMBL/GenBank/DDBJ databases">
        <title>Draft genome of the parsitic nematode Ancylostoma duodenale.</title>
        <authorList>
            <person name="Mitreva M."/>
        </authorList>
    </citation>
    <scope>NUCLEOTIDE SEQUENCE [LARGE SCALE GENOMIC DNA]</scope>
    <source>
        <strain evidence="3 4">Zhejiang</strain>
    </source>
</reference>
<keyword evidence="2" id="KW-1133">Transmembrane helix</keyword>
<accession>A0A0C2FW54</accession>
<dbReference type="EMBL" id="KN742750">
    <property type="protein sequence ID" value="KIH52810.1"/>
    <property type="molecule type" value="Genomic_DNA"/>
</dbReference>
<feature type="compositionally biased region" description="Polar residues" evidence="1">
    <location>
        <begin position="473"/>
        <end position="488"/>
    </location>
</feature>
<feature type="region of interest" description="Disordered" evidence="1">
    <location>
        <begin position="122"/>
        <end position="166"/>
    </location>
</feature>
<dbReference type="OrthoDB" id="5876619at2759"/>
<evidence type="ECO:0000256" key="2">
    <source>
        <dbReference type="SAM" id="Phobius"/>
    </source>
</evidence>
<feature type="compositionally biased region" description="Basic and acidic residues" evidence="1">
    <location>
        <begin position="848"/>
        <end position="870"/>
    </location>
</feature>
<feature type="compositionally biased region" description="Polar residues" evidence="1">
    <location>
        <begin position="583"/>
        <end position="602"/>
    </location>
</feature>
<name>A0A0C2FW54_9BILA</name>
<evidence type="ECO:0000313" key="4">
    <source>
        <dbReference type="Proteomes" id="UP000054047"/>
    </source>
</evidence>
<gene>
    <name evidence="3" type="ORF">ANCDUO_17080</name>
</gene>
<proteinExistence type="predicted"/>
<feature type="region of interest" description="Disordered" evidence="1">
    <location>
        <begin position="337"/>
        <end position="358"/>
    </location>
</feature>
<feature type="compositionally biased region" description="Polar residues" evidence="1">
    <location>
        <begin position="884"/>
        <end position="895"/>
    </location>
</feature>
<sequence length="1227" mass="134669">MHERREPLRDEETAAIPSTLDLSGAIPEGAPAAKEWESPSKDSASPSFGDKLAGFATKAAMIAGGAVVAPVALAAMGVSAAYDSVLKKEPQGSTAGSIVCHEEYGSKSESTYQFIADVDTMDEEEETRLEKEPYTVESDEYAILEEERPLPSPTKIEETASEEGRVETHVERMTAAPESQLVLEGELAVYRTVPGEPGPHIIESSDYATGQEERPLSSPTKMEQPTPGEDRVEAEVEPITAAPESHLVLEEEHAVYTPAAEEPEPHIIESDEYEVQQEERPLSSPTKTEQPTLEEDRVETHAESITAAPESQLVLEGEHVTYTAAAEEPHIIESDEYSVHQEEGPLSSPTKIEQHTFEEDRDLVDTHFESMTTAPESQPLVLEGEHAVYSPEGEEPQPHIIESGDYAVEEEEGPLSSPAKMDQISPKEYREEIHTENITLTPDSHAQLEEHVIPTVGEEPHVIESEDYEQLQEEQPLSSPTCESQQIDTVKDSDDSAACRLTTQPSLHLLEEEALENVVKMRFSDTVELESPEKQSAHTPSSYPDEQHSIAGDDEWKVYDNKGEVLEDFSSQLTQELIQEAESNASLQSVQSPQKISKQESYSDVAMEHEVDYHSDLQEKLDILAGERREKVPSVQEEDQLGVIDETDYEHEADEEHEIGRAASQLVDEVINAAMEPHEDAKTLTSTSESNVYHTATEHSKDDQYDTCVTSQDTYDSAQEWTSQESEYTTAASGATSRLSEAEERQGSVTPLAILSPVDSDRQFTANQDFEDTVPVIRHFTVDDTARSTPDVPLQVTIEEEEEESEATIATSASGVLLAPHMDPGRPVSPVPPTRQTEEDEDYFVFVERPDEKTATKTSEEKSAERRSAETESTSDSQYDKSYSRQLSDMSSGSHADTVIHGKGDIEAVADVEDLTSAYEPASGSTDSLDKLSVKSGPAEKRDTTSQRSSASPAKTSDESEEHVEKGQAMESPSSSDDSAKERTSDTEEGFVICPPMEETPMVEGELETVEEEPEDVDSINGSGNSSVGVPSDTLALVGKYKHVSSDNVSLTSLQEFERLEQVVINRGEASLSASEIELYAAGKLRCSGGGSGEGSVSSLAEFEKLEQELTANLSPQEEVAMLPEIREESEVEDMSVRDDDEDDHSETEVKTRPIDEEDLRAATPIASPVDSLEREPIAAAIPLLETSTDSLEPSYERVEARTQRDSEASSLAEYEVSEEISSELKM</sequence>
<feature type="transmembrane region" description="Helical" evidence="2">
    <location>
        <begin position="59"/>
        <end position="82"/>
    </location>
</feature>
<feature type="region of interest" description="Disordered" evidence="1">
    <location>
        <begin position="799"/>
        <end position="899"/>
    </location>
</feature>
<keyword evidence="2" id="KW-0812">Transmembrane</keyword>
<evidence type="ECO:0000313" key="3">
    <source>
        <dbReference type="EMBL" id="KIH52810.1"/>
    </source>
</evidence>
<feature type="compositionally biased region" description="Acidic residues" evidence="1">
    <location>
        <begin position="1216"/>
        <end position="1227"/>
    </location>
</feature>
<feature type="region of interest" description="Disordered" evidence="1">
    <location>
        <begin position="193"/>
        <end position="233"/>
    </location>
</feature>
<feature type="region of interest" description="Disordered" evidence="1">
    <location>
        <begin position="258"/>
        <end position="310"/>
    </location>
</feature>
<keyword evidence="4" id="KW-1185">Reference proteome</keyword>
<feature type="region of interest" description="Disordered" evidence="1">
    <location>
        <begin position="583"/>
        <end position="603"/>
    </location>
</feature>